<evidence type="ECO:0000313" key="3">
    <source>
        <dbReference type="Proteomes" id="UP000199645"/>
    </source>
</evidence>
<dbReference type="Gene3D" id="3.30.70.270">
    <property type="match status" value="1"/>
</dbReference>
<dbReference type="Proteomes" id="UP000199645">
    <property type="component" value="Unassembled WGS sequence"/>
</dbReference>
<dbReference type="InterPro" id="IPR000160">
    <property type="entry name" value="GGDEF_dom"/>
</dbReference>
<evidence type="ECO:0000259" key="1">
    <source>
        <dbReference type="PROSITE" id="PS50887"/>
    </source>
</evidence>
<keyword evidence="3" id="KW-1185">Reference proteome</keyword>
<dbReference type="PROSITE" id="PS50887">
    <property type="entry name" value="GGDEF"/>
    <property type="match status" value="1"/>
</dbReference>
<dbReference type="STRING" id="35752.SAMN05421541_13152"/>
<dbReference type="PANTHER" id="PTHR45138">
    <property type="entry name" value="REGULATORY COMPONENTS OF SENSORY TRANSDUCTION SYSTEM"/>
    <property type="match status" value="1"/>
</dbReference>
<dbReference type="EMBL" id="FONV01000031">
    <property type="protein sequence ID" value="SFF92570.1"/>
    <property type="molecule type" value="Genomic_DNA"/>
</dbReference>
<dbReference type="InterPro" id="IPR029787">
    <property type="entry name" value="Nucleotide_cyclase"/>
</dbReference>
<dbReference type="GO" id="GO:0052621">
    <property type="term" value="F:diguanylate cyclase activity"/>
    <property type="evidence" value="ECO:0007669"/>
    <property type="project" value="TreeGrafter"/>
</dbReference>
<dbReference type="PANTHER" id="PTHR45138:SF9">
    <property type="entry name" value="DIGUANYLATE CYCLASE DGCM-RELATED"/>
    <property type="match status" value="1"/>
</dbReference>
<gene>
    <name evidence="2" type="ORF">SAMN05421541_13152</name>
</gene>
<proteinExistence type="predicted"/>
<name>A0A1I2MNS2_9ACTN</name>
<accession>A0A1I2MNS2</accession>
<dbReference type="CDD" id="cd01949">
    <property type="entry name" value="GGDEF"/>
    <property type="match status" value="1"/>
</dbReference>
<reference evidence="2 3" key="1">
    <citation type="submission" date="2016-10" db="EMBL/GenBank/DDBJ databases">
        <authorList>
            <person name="de Groot N.N."/>
        </authorList>
    </citation>
    <scope>NUCLEOTIDE SEQUENCE [LARGE SCALE GENOMIC DNA]</scope>
    <source>
        <strain evidence="2 3">DSM 43019</strain>
    </source>
</reference>
<dbReference type="NCBIfam" id="TIGR00254">
    <property type="entry name" value="GGDEF"/>
    <property type="match status" value="1"/>
</dbReference>
<protein>
    <submittedName>
        <fullName evidence="2">Diguanylate cyclase (GGDEF) domain-containing protein</fullName>
    </submittedName>
</protein>
<dbReference type="AlphaFoldDB" id="A0A1I2MNS2"/>
<organism evidence="2 3">
    <name type="scientific">Actinoplanes philippinensis</name>
    <dbReference type="NCBI Taxonomy" id="35752"/>
    <lineage>
        <taxon>Bacteria</taxon>
        <taxon>Bacillati</taxon>
        <taxon>Actinomycetota</taxon>
        <taxon>Actinomycetes</taxon>
        <taxon>Micromonosporales</taxon>
        <taxon>Micromonosporaceae</taxon>
        <taxon>Actinoplanes</taxon>
    </lineage>
</organism>
<sequence length="509" mass="55016">MPDRELRRGHEAAIEHAYLLIEAAQGHHDAAAVERAEHEARACGWDDVRLLLHLARSLACLEDGVDDTEHVDAMVSAGMLLGDPALLALAVALKALRCAGRRRIATTGESAAALLVESVVLLDEAADTLVVHRAAALIQVACVAHELGFWELAQEYYQLTDRCMAEEAGGRWAETLPRQARVVAYNTVDLTLDWASCLAAIGHWEAAAARARTALALGDPTDPGWPPSWVAEIHAMRHLLAALAGDPPVAAEGRIAVLGTAFTAAREGDAAAAARLAVRAGDDVGITLPTGTTLLRLGIAAKRPGTNPEAIRYGDELAVLRWNDRLDRMSGMRDAIAVERRRREHEQLRRDLVVDELTGLANRRGYQAFLSGLGERTDEQAYAVMMIDVDHFKAVNDTFGHDVGDLVLARLGQILALHVRPIDLAARLGGDEFVVILADVHTGIPAARAQQVLDAVRSHPWDDLAAGLKVSVSIGVHHGSRRELPTLLTDADRSLYHAKHDGRGRVWAN</sequence>
<dbReference type="InterPro" id="IPR050469">
    <property type="entry name" value="Diguanylate_Cyclase"/>
</dbReference>
<dbReference type="Pfam" id="PF00990">
    <property type="entry name" value="GGDEF"/>
    <property type="match status" value="1"/>
</dbReference>
<dbReference type="SUPFAM" id="SSF55073">
    <property type="entry name" value="Nucleotide cyclase"/>
    <property type="match status" value="1"/>
</dbReference>
<dbReference type="SMART" id="SM00267">
    <property type="entry name" value="GGDEF"/>
    <property type="match status" value="1"/>
</dbReference>
<evidence type="ECO:0000313" key="2">
    <source>
        <dbReference type="EMBL" id="SFF92570.1"/>
    </source>
</evidence>
<dbReference type="OrthoDB" id="23692at2"/>
<feature type="domain" description="GGDEF" evidence="1">
    <location>
        <begin position="380"/>
        <end position="509"/>
    </location>
</feature>
<dbReference type="RefSeq" id="WP_093622079.1">
    <property type="nucleotide sequence ID" value="NZ_BOMT01000093.1"/>
</dbReference>
<dbReference type="InterPro" id="IPR043128">
    <property type="entry name" value="Rev_trsase/Diguanyl_cyclase"/>
</dbReference>